<gene>
    <name evidence="1" type="ORF">Pmani_037505</name>
</gene>
<reference evidence="1" key="1">
    <citation type="submission" date="2023-11" db="EMBL/GenBank/DDBJ databases">
        <title>Genome assemblies of two species of porcelain crab, Petrolisthes cinctipes and Petrolisthes manimaculis (Anomura: Porcellanidae).</title>
        <authorList>
            <person name="Angst P."/>
        </authorList>
    </citation>
    <scope>NUCLEOTIDE SEQUENCE</scope>
    <source>
        <strain evidence="1">PB745_02</strain>
        <tissue evidence="1">Gill</tissue>
    </source>
</reference>
<dbReference type="EMBL" id="JAWZYT010005818">
    <property type="protein sequence ID" value="KAK4289527.1"/>
    <property type="molecule type" value="Genomic_DNA"/>
</dbReference>
<organism evidence="1 2">
    <name type="scientific">Petrolisthes manimaculis</name>
    <dbReference type="NCBI Taxonomy" id="1843537"/>
    <lineage>
        <taxon>Eukaryota</taxon>
        <taxon>Metazoa</taxon>
        <taxon>Ecdysozoa</taxon>
        <taxon>Arthropoda</taxon>
        <taxon>Crustacea</taxon>
        <taxon>Multicrustacea</taxon>
        <taxon>Malacostraca</taxon>
        <taxon>Eumalacostraca</taxon>
        <taxon>Eucarida</taxon>
        <taxon>Decapoda</taxon>
        <taxon>Pleocyemata</taxon>
        <taxon>Anomura</taxon>
        <taxon>Galatheoidea</taxon>
        <taxon>Porcellanidae</taxon>
        <taxon>Petrolisthes</taxon>
    </lineage>
</organism>
<sequence length="185" mass="20794">MRKVWSRDLSGYVGQLSDYVVSRLQQVHSLKHISLSITSNHQATLLMALIPSTSFKYLEKLSVVVTSEVLPAAIIRKLPDNSNTEVWLYLLNVNEERVSWACDMVANLIKPSRGRYSIWFPKSTLDEAGWIRVIQDLERRGIKNVGAMVVPDTSISSDQAEQISAICSSTLGADLQGSPFYHWNK</sequence>
<dbReference type="AlphaFoldDB" id="A0AAE1NHL9"/>
<evidence type="ECO:0000313" key="1">
    <source>
        <dbReference type="EMBL" id="KAK4289527.1"/>
    </source>
</evidence>
<proteinExistence type="predicted"/>
<accession>A0AAE1NHL9</accession>
<evidence type="ECO:0000313" key="2">
    <source>
        <dbReference type="Proteomes" id="UP001292094"/>
    </source>
</evidence>
<name>A0AAE1NHL9_9EUCA</name>
<protein>
    <submittedName>
        <fullName evidence="1">Uncharacterized protein</fullName>
    </submittedName>
</protein>
<comment type="caution">
    <text evidence="1">The sequence shown here is derived from an EMBL/GenBank/DDBJ whole genome shotgun (WGS) entry which is preliminary data.</text>
</comment>
<dbReference type="Proteomes" id="UP001292094">
    <property type="component" value="Unassembled WGS sequence"/>
</dbReference>
<keyword evidence="2" id="KW-1185">Reference proteome</keyword>